<keyword evidence="2" id="KW-1185">Reference proteome</keyword>
<name>A0A437KB32_9BACI</name>
<gene>
    <name evidence="1" type="ORF">EM808_12800</name>
</gene>
<proteinExistence type="predicted"/>
<dbReference type="AlphaFoldDB" id="A0A437KB32"/>
<evidence type="ECO:0000313" key="1">
    <source>
        <dbReference type="EMBL" id="RVT62645.1"/>
    </source>
</evidence>
<dbReference type="Proteomes" id="UP000288024">
    <property type="component" value="Unassembled WGS sequence"/>
</dbReference>
<organism evidence="1 2">
    <name type="scientific">Niallia taxi</name>
    <dbReference type="NCBI Taxonomy" id="2499688"/>
    <lineage>
        <taxon>Bacteria</taxon>
        <taxon>Bacillati</taxon>
        <taxon>Bacillota</taxon>
        <taxon>Bacilli</taxon>
        <taxon>Bacillales</taxon>
        <taxon>Bacillaceae</taxon>
        <taxon>Niallia</taxon>
    </lineage>
</organism>
<reference evidence="1 2" key="1">
    <citation type="submission" date="2019-01" db="EMBL/GenBank/DDBJ databases">
        <title>Bacillus sp. M5HDSG1-1, whole genome shotgun sequence.</title>
        <authorList>
            <person name="Tuo L."/>
        </authorList>
    </citation>
    <scope>NUCLEOTIDE SEQUENCE [LARGE SCALE GENOMIC DNA]</scope>
    <source>
        <strain evidence="1 2">M5HDSG1-1</strain>
    </source>
</reference>
<accession>A0A437KB32</accession>
<evidence type="ECO:0000313" key="2">
    <source>
        <dbReference type="Proteomes" id="UP000288024"/>
    </source>
</evidence>
<comment type="caution">
    <text evidence="1">The sequence shown here is derived from an EMBL/GenBank/DDBJ whole genome shotgun (WGS) entry which is preliminary data.</text>
</comment>
<dbReference type="RefSeq" id="WP_127738596.1">
    <property type="nucleotide sequence ID" value="NZ_RZTZ01000004.1"/>
</dbReference>
<dbReference type="PROSITE" id="PS51257">
    <property type="entry name" value="PROKAR_LIPOPROTEIN"/>
    <property type="match status" value="1"/>
</dbReference>
<sequence length="162" mass="18514">MKKWVGIILVLFIISLVGCSKTEEIKDEDVLSLLKEYKTEQYKIEDPKVTPTGDEIATRVKEYLTEDALEDQEANRTFQLAPDLTKNTNHSIELTNADISKKKENDDGTVIYTYNLSLKLTDIKNSSSENVEKKGEITVSNENELVITKDWQETSTFEDQVF</sequence>
<protein>
    <recommendedName>
        <fullName evidence="3">Lipoprotein</fullName>
    </recommendedName>
</protein>
<evidence type="ECO:0008006" key="3">
    <source>
        <dbReference type="Google" id="ProtNLM"/>
    </source>
</evidence>
<dbReference type="EMBL" id="RZTZ01000004">
    <property type="protein sequence ID" value="RVT62645.1"/>
    <property type="molecule type" value="Genomic_DNA"/>
</dbReference>